<evidence type="ECO:0000256" key="1">
    <source>
        <dbReference type="SAM" id="MobiDB-lite"/>
    </source>
</evidence>
<evidence type="ECO:0000313" key="3">
    <source>
        <dbReference type="Proteomes" id="UP001150925"/>
    </source>
</evidence>
<organism evidence="2 3">
    <name type="scientific">Dispira parvispora</name>
    <dbReference type="NCBI Taxonomy" id="1520584"/>
    <lineage>
        <taxon>Eukaryota</taxon>
        <taxon>Fungi</taxon>
        <taxon>Fungi incertae sedis</taxon>
        <taxon>Zoopagomycota</taxon>
        <taxon>Kickxellomycotina</taxon>
        <taxon>Dimargaritomycetes</taxon>
        <taxon>Dimargaritales</taxon>
        <taxon>Dimargaritaceae</taxon>
        <taxon>Dispira</taxon>
    </lineage>
</organism>
<feature type="compositionally biased region" description="Basic and acidic residues" evidence="1">
    <location>
        <begin position="81"/>
        <end position="113"/>
    </location>
</feature>
<feature type="compositionally biased region" description="Acidic residues" evidence="1">
    <location>
        <begin position="142"/>
        <end position="158"/>
    </location>
</feature>
<reference evidence="2" key="1">
    <citation type="submission" date="2022-07" db="EMBL/GenBank/DDBJ databases">
        <title>Phylogenomic reconstructions and comparative analyses of Kickxellomycotina fungi.</title>
        <authorList>
            <person name="Reynolds N.K."/>
            <person name="Stajich J.E."/>
            <person name="Barry K."/>
            <person name="Grigoriev I.V."/>
            <person name="Crous P."/>
            <person name="Smith M.E."/>
        </authorList>
    </citation>
    <scope>NUCLEOTIDE SEQUENCE</scope>
    <source>
        <strain evidence="2">RSA 1196</strain>
    </source>
</reference>
<protein>
    <submittedName>
        <fullName evidence="2">Uncharacterized protein</fullName>
    </submittedName>
</protein>
<feature type="compositionally biased region" description="Low complexity" evidence="1">
    <location>
        <begin position="313"/>
        <end position="327"/>
    </location>
</feature>
<feature type="compositionally biased region" description="Polar residues" evidence="1">
    <location>
        <begin position="1"/>
        <end position="18"/>
    </location>
</feature>
<dbReference type="AlphaFoldDB" id="A0A9W8E2T4"/>
<feature type="compositionally biased region" description="Polar residues" evidence="1">
    <location>
        <begin position="159"/>
        <end position="183"/>
    </location>
</feature>
<feature type="compositionally biased region" description="Pro residues" evidence="1">
    <location>
        <begin position="387"/>
        <end position="397"/>
    </location>
</feature>
<dbReference type="Gene3D" id="2.170.130.20">
    <property type="entry name" value="LCCL-like domain"/>
    <property type="match status" value="1"/>
</dbReference>
<evidence type="ECO:0000313" key="2">
    <source>
        <dbReference type="EMBL" id="KAJ1966662.1"/>
    </source>
</evidence>
<keyword evidence="3" id="KW-1185">Reference proteome</keyword>
<feature type="compositionally biased region" description="Polar residues" evidence="1">
    <location>
        <begin position="218"/>
        <end position="231"/>
    </location>
</feature>
<feature type="compositionally biased region" description="Polar residues" evidence="1">
    <location>
        <begin position="331"/>
        <end position="349"/>
    </location>
</feature>
<feature type="compositionally biased region" description="Polar residues" evidence="1">
    <location>
        <begin position="372"/>
        <end position="382"/>
    </location>
</feature>
<accession>A0A9W8E2T4</accession>
<gene>
    <name evidence="2" type="ORF">IWQ62_002324</name>
</gene>
<feature type="compositionally biased region" description="Low complexity" evidence="1">
    <location>
        <begin position="232"/>
        <end position="245"/>
    </location>
</feature>
<dbReference type="InterPro" id="IPR013951">
    <property type="entry name" value="Rxt3"/>
</dbReference>
<dbReference type="EMBL" id="JANBPY010000479">
    <property type="protein sequence ID" value="KAJ1966662.1"/>
    <property type="molecule type" value="Genomic_DNA"/>
</dbReference>
<dbReference type="Proteomes" id="UP001150925">
    <property type="component" value="Unassembled WGS sequence"/>
</dbReference>
<proteinExistence type="predicted"/>
<feature type="compositionally biased region" description="Polar residues" evidence="1">
    <location>
        <begin position="45"/>
        <end position="57"/>
    </location>
</feature>
<sequence length="808" mass="89073">MHDTKGSSGSGHTPTLSPKRQMLANGGGDSSRKHRLDDGAGNYRDSWSSSQVNSSYRSEGRDSHRSPVHSPTLGSSRRPSAQHDRNVKRSRVDDSRRRERDYDHRVADSDRYKPYTNHHTPLPHERRKPAADTTNQVRRGGEEEEEEGELTPESEEEGQVTSTPDGGNATHPKTPTMTITASPTVVPPSDLAPRVAKPPTSSRDPSEEGEWEEGEIHTSPQAAPNTQLPNQSSAPSPSTRTPSSPVRTQHTSATAGLRKGGIAVPQPVTPCSPSPHSTDKPINPAEDTLPAKENIHPIRQPESASALPCLPQSTTTPSVSTSSVSPPGATAVTTTSAPLSTPQPISETLTPEVPPSNDAPPSDQEKIEPRVEQSSSVTQIHSKPTMTSPPSPPPSLPLPTSTELPKVNRDLVRAEPPLRSTRVHKVVRAQPTTVLPEAADPPCLGYFVYEPGRLLPCFSGREDGVFHVRIPKMWLTWSNPQVQARSLWGHRIYTDDSDLVAVLIHLRHCSPPTAGTCPHDLVVTVKVVSPLRQYHSTTQHGLTSRSWQYHDGASWEVVQVVPAVGKASRGTQGRKQLKRRLREYAVVRCRTLGDKPVLFPGYRFDWLQRRAEEQRYPFLTTGASGNPAYVYNLHTLRLLETWVDQFATQFKWEPAKLTKALRPEHHYFGLLAHIVGGRTVCLENDDEQYLITSNPVDPSTDQEKASQVTVRAQPLQRNMTPPNSSETPSARFRSAEVLVIHPSLSFTELTWSDKGLSLPSILSPGALKRMPPIAKINHGNSQYTPRAIHVESSLSDDEPCRHWRFRVD</sequence>
<feature type="region of interest" description="Disordered" evidence="1">
    <location>
        <begin position="1"/>
        <end position="408"/>
    </location>
</feature>
<dbReference type="OrthoDB" id="3596986at2759"/>
<name>A0A9W8E2T4_9FUNG</name>
<dbReference type="InterPro" id="IPR036609">
    <property type="entry name" value="LCCL_sf"/>
</dbReference>
<comment type="caution">
    <text evidence="2">The sequence shown here is derived from an EMBL/GenBank/DDBJ whole genome shotgun (WGS) entry which is preliminary data.</text>
</comment>
<dbReference type="Pfam" id="PF08642">
    <property type="entry name" value="Rxt3"/>
    <property type="match status" value="1"/>
</dbReference>